<protein>
    <submittedName>
        <fullName evidence="1">Uncharacterized protein</fullName>
    </submittedName>
</protein>
<evidence type="ECO:0000313" key="1">
    <source>
        <dbReference type="EMBL" id="APO67408.1"/>
    </source>
</evidence>
<gene>
    <name evidence="1" type="ORF">IE4872_CH01779</name>
</gene>
<name>A0A1L5NHR5_9HYPH</name>
<proteinExistence type="predicted"/>
<dbReference type="Proteomes" id="UP000184749">
    <property type="component" value="Chromosome"/>
</dbReference>
<reference evidence="1 2" key="1">
    <citation type="submission" date="2016-09" db="EMBL/GenBank/DDBJ databases">
        <title>The complete genome sequences of Rhizobium gallicum, symbiovars gallicum and phaseoli, symbionts associated to common bean (Phaseolus vulgaris).</title>
        <authorList>
            <person name="Bustos P."/>
            <person name="Santamaria R.I."/>
            <person name="Perez-Carrascal O.M."/>
            <person name="Juarez S."/>
            <person name="Lozano L."/>
            <person name="Martinez-Flores I."/>
            <person name="Martinez-Romero E."/>
            <person name="Cevallos M."/>
            <person name="Romero D."/>
            <person name="Davila G."/>
            <person name="Gonzalez V."/>
        </authorList>
    </citation>
    <scope>NUCLEOTIDE SEQUENCE [LARGE SCALE GENOMIC DNA]</scope>
    <source>
        <strain evidence="1 2">IE4872</strain>
    </source>
</reference>
<dbReference type="EMBL" id="CP017101">
    <property type="protein sequence ID" value="APO67408.1"/>
    <property type="molecule type" value="Genomic_DNA"/>
</dbReference>
<evidence type="ECO:0000313" key="2">
    <source>
        <dbReference type="Proteomes" id="UP000184749"/>
    </source>
</evidence>
<accession>A0A1L5NHR5</accession>
<dbReference type="AlphaFoldDB" id="A0A1L5NHR5"/>
<sequence>MGNFGPVIIANIPYSDLEKLSNSVKKCAGVYILKAPSGGPGTPGVDAHCWFPSLDDSIQFEREWAAPHDD</sequence>
<organism evidence="1 2">
    <name type="scientific">Rhizobium gallicum</name>
    <dbReference type="NCBI Taxonomy" id="56730"/>
    <lineage>
        <taxon>Bacteria</taxon>
        <taxon>Pseudomonadati</taxon>
        <taxon>Pseudomonadota</taxon>
        <taxon>Alphaproteobacteria</taxon>
        <taxon>Hyphomicrobiales</taxon>
        <taxon>Rhizobiaceae</taxon>
        <taxon>Rhizobium/Agrobacterium group</taxon>
        <taxon>Rhizobium</taxon>
    </lineage>
</organism>